<sequence>WFGDIWKMLFFKKGFNGKLILLFGIPGIIASFWAARLPLTLPEELLQRSLGLFLVLYVAILWLKPDWKMKPSNNNALLGGALSGFFSGVFGVGGALRSTFLSAYNLPKSVFLFTSGVIGLLIDSSRVTQYFISGIRIEGYLLLTLVVCVPISLLGAYLAKKLIDKIPQRSFRLFIAVALFLVGLRYLFIA</sequence>
<feature type="transmembrane region" description="Helical" evidence="5">
    <location>
        <begin position="171"/>
        <end position="188"/>
    </location>
</feature>
<dbReference type="GO" id="GO:0005886">
    <property type="term" value="C:plasma membrane"/>
    <property type="evidence" value="ECO:0007669"/>
    <property type="project" value="UniProtKB-SubCell"/>
</dbReference>
<dbReference type="InterPro" id="IPR002781">
    <property type="entry name" value="TM_pro_TauE-like"/>
</dbReference>
<keyword evidence="2 5" id="KW-0812">Transmembrane</keyword>
<protein>
    <recommendedName>
        <fullName evidence="5">Probable membrane transporter protein</fullName>
    </recommendedName>
</protein>
<dbReference type="EMBL" id="MFZI01000023">
    <property type="protein sequence ID" value="OGK20974.1"/>
    <property type="molecule type" value="Genomic_DNA"/>
</dbReference>
<dbReference type="Proteomes" id="UP000177026">
    <property type="component" value="Unassembled WGS sequence"/>
</dbReference>
<evidence type="ECO:0000256" key="5">
    <source>
        <dbReference type="RuleBase" id="RU363041"/>
    </source>
</evidence>
<reference evidence="6 7" key="1">
    <citation type="journal article" date="2016" name="Nat. Commun.">
        <title>Thousands of microbial genomes shed light on interconnected biogeochemical processes in an aquifer system.</title>
        <authorList>
            <person name="Anantharaman K."/>
            <person name="Brown C.T."/>
            <person name="Hug L.A."/>
            <person name="Sharon I."/>
            <person name="Castelle C.J."/>
            <person name="Probst A.J."/>
            <person name="Thomas B.C."/>
            <person name="Singh A."/>
            <person name="Wilkins M.J."/>
            <person name="Karaoz U."/>
            <person name="Brodie E.L."/>
            <person name="Williams K.H."/>
            <person name="Hubbard S.S."/>
            <person name="Banfield J.F."/>
        </authorList>
    </citation>
    <scope>NUCLEOTIDE SEQUENCE [LARGE SCALE GENOMIC DNA]</scope>
</reference>
<feature type="transmembrane region" description="Helical" evidence="5">
    <location>
        <begin position="45"/>
        <end position="63"/>
    </location>
</feature>
<comment type="similarity">
    <text evidence="5">Belongs to the 4-toluene sulfonate uptake permease (TSUP) (TC 2.A.102) family.</text>
</comment>
<dbReference type="Pfam" id="PF01925">
    <property type="entry name" value="TauE"/>
    <property type="match status" value="1"/>
</dbReference>
<comment type="caution">
    <text evidence="6">The sequence shown here is derived from an EMBL/GenBank/DDBJ whole genome shotgun (WGS) entry which is preliminary data.</text>
</comment>
<evidence type="ECO:0000256" key="3">
    <source>
        <dbReference type="ARBA" id="ARBA00022989"/>
    </source>
</evidence>
<dbReference type="PANTHER" id="PTHR43483">
    <property type="entry name" value="MEMBRANE TRANSPORTER PROTEIN HI_0806-RELATED"/>
    <property type="match status" value="1"/>
</dbReference>
<feature type="non-terminal residue" evidence="6">
    <location>
        <position position="1"/>
    </location>
</feature>
<gene>
    <name evidence="6" type="ORF">A2866_02555</name>
</gene>
<evidence type="ECO:0000256" key="1">
    <source>
        <dbReference type="ARBA" id="ARBA00004141"/>
    </source>
</evidence>
<keyword evidence="5" id="KW-1003">Cell membrane</keyword>
<name>A0A1F7GPZ4_9BACT</name>
<accession>A0A1F7GPZ4</accession>
<keyword evidence="4 5" id="KW-0472">Membrane</keyword>
<feature type="transmembrane region" description="Helical" evidence="5">
    <location>
        <begin position="140"/>
        <end position="159"/>
    </location>
</feature>
<dbReference type="PANTHER" id="PTHR43483:SF3">
    <property type="entry name" value="MEMBRANE TRANSPORTER PROTEIN HI_0806-RELATED"/>
    <property type="match status" value="1"/>
</dbReference>
<dbReference type="AlphaFoldDB" id="A0A1F7GPZ4"/>
<comment type="subcellular location">
    <subcellularLocation>
        <location evidence="5">Cell membrane</location>
        <topology evidence="5">Multi-pass membrane protein</topology>
    </subcellularLocation>
    <subcellularLocation>
        <location evidence="1">Membrane</location>
        <topology evidence="1">Multi-pass membrane protein</topology>
    </subcellularLocation>
</comment>
<evidence type="ECO:0000313" key="7">
    <source>
        <dbReference type="Proteomes" id="UP000177026"/>
    </source>
</evidence>
<evidence type="ECO:0000313" key="6">
    <source>
        <dbReference type="EMBL" id="OGK20974.1"/>
    </source>
</evidence>
<evidence type="ECO:0000256" key="4">
    <source>
        <dbReference type="ARBA" id="ARBA00023136"/>
    </source>
</evidence>
<evidence type="ECO:0000256" key="2">
    <source>
        <dbReference type="ARBA" id="ARBA00022692"/>
    </source>
</evidence>
<keyword evidence="3 5" id="KW-1133">Transmembrane helix</keyword>
<organism evidence="6 7">
    <name type="scientific">Candidatus Roizmanbacteria bacterium RIFCSPHIGHO2_01_FULL_39_8</name>
    <dbReference type="NCBI Taxonomy" id="1802033"/>
    <lineage>
        <taxon>Bacteria</taxon>
        <taxon>Candidatus Roizmaniibacteriota</taxon>
    </lineage>
</organism>
<feature type="transmembrane region" description="Helical" evidence="5">
    <location>
        <begin position="75"/>
        <end position="97"/>
    </location>
</feature>
<proteinExistence type="inferred from homology"/>
<feature type="transmembrane region" description="Helical" evidence="5">
    <location>
        <begin position="20"/>
        <end position="39"/>
    </location>
</feature>